<feature type="compositionally biased region" description="Basic and acidic residues" evidence="1">
    <location>
        <begin position="622"/>
        <end position="648"/>
    </location>
</feature>
<sequence>MPRRSFIIIEVCLVLVAIQSATSNYPSDEDKYTYSDYAKYLENQVAAASGVISKEIPAFTHSPQFEAFLNTPLDDPYEQKSKASTASRSFLVVSPKPSKASSNLKDDYFDDEEKQSREESTVVPPGPHYIAHQIPFYDEEEEPAQTKEKLVKNPKNKNKKKKKKVKTAASSSVPDYESFQYGSYSPSSKLETQPRAAQSKVAPLTFYGTKNIDYNTGKSSSTVAQYPAASGYVTALQLPTTTVRPYNFQPNYEALQSRYLAAIASTPRVPVVEEKKNDGSVAQSENVPKSLKNKDCRRIDGPENAENMDCFVCEDAVNKAKYTQCSYASNQQPVNQYAGSSIRYSTPVRAPVGFRFKRSPKRGRYSEDPYFTVSENNRKYFEDLEKEQQLAESERLKDFHYSPYDPDEYESYSESQSAELLKEPGACKKVEHDGMTCTVCKNPKTGGNFEQCSYKSAPSEQKYAYVKEKKYDSDDAPEESKDSKVVAEKSAEKTEEPQKAASSAPVPQLVAAPDTVSFSSATKSQIVKDPIPELAVAGTSLDVSTEENPEDDEEDEEAEQETKKKEKQTDEYGYSPSYYSYKDLKKDKQLVNDDPYDVPEHFAASINRGKTAEEDEDEDGYDEYHYKLFPELNKPAESREEAQAHEASEQNQQDVEDVLAEFAKKDRSNCKKAEKNGMTCFLCVDQNKVQHEECMYVAESKPKPTHVAYHEVQRLKDPKAEHTPIVHEEESRKVEIVQPVLTPESSEISKKKKFFKKVPSEVAAAASDVYKTVVPYVKEKKSYVKETIKDSNAAASAPDSERLEDESTKNQQQQKPEGEEPETPKEIEVDDEEGAYTHETEPIYSKQYGTVLPKYMVEKTEYEKDFDAASGFS</sequence>
<reference evidence="3 4" key="1">
    <citation type="submission" date="2024-05" db="EMBL/GenBank/DDBJ databases">
        <title>Genetic variation in Jamaican populations of the coffee berry borer (Hypothenemus hampei).</title>
        <authorList>
            <person name="Errbii M."/>
            <person name="Myrie A."/>
        </authorList>
    </citation>
    <scope>NUCLEOTIDE SEQUENCE [LARGE SCALE GENOMIC DNA]</scope>
    <source>
        <strain evidence="3">JA-Hopewell-2020-01-JO</strain>
        <tissue evidence="3">Whole body</tissue>
    </source>
</reference>
<feature type="region of interest" description="Disordered" evidence="1">
    <location>
        <begin position="466"/>
        <end position="655"/>
    </location>
</feature>
<feature type="compositionally biased region" description="Basic and acidic residues" evidence="1">
    <location>
        <begin position="799"/>
        <end position="808"/>
    </location>
</feature>
<feature type="region of interest" description="Disordered" evidence="1">
    <location>
        <begin position="787"/>
        <end position="843"/>
    </location>
</feature>
<feature type="compositionally biased region" description="Basic and acidic residues" evidence="1">
    <location>
        <begin position="816"/>
        <end position="827"/>
    </location>
</feature>
<comment type="caution">
    <text evidence="3">The sequence shown here is derived from an EMBL/GenBank/DDBJ whole genome shotgun (WGS) entry which is preliminary data.</text>
</comment>
<feature type="region of interest" description="Disordered" evidence="1">
    <location>
        <begin position="392"/>
        <end position="417"/>
    </location>
</feature>
<evidence type="ECO:0000313" key="4">
    <source>
        <dbReference type="Proteomes" id="UP001566132"/>
    </source>
</evidence>
<proteinExistence type="predicted"/>
<feature type="compositionally biased region" description="Basic and acidic residues" evidence="1">
    <location>
        <begin position="466"/>
        <end position="498"/>
    </location>
</feature>
<feature type="compositionally biased region" description="Polar residues" evidence="1">
    <location>
        <begin position="516"/>
        <end position="525"/>
    </location>
</feature>
<evidence type="ECO:0000256" key="1">
    <source>
        <dbReference type="SAM" id="MobiDB-lite"/>
    </source>
</evidence>
<gene>
    <name evidence="3" type="ORF">ABEB36_000429</name>
</gene>
<organism evidence="3 4">
    <name type="scientific">Hypothenemus hampei</name>
    <name type="common">Coffee berry borer</name>
    <dbReference type="NCBI Taxonomy" id="57062"/>
    <lineage>
        <taxon>Eukaryota</taxon>
        <taxon>Metazoa</taxon>
        <taxon>Ecdysozoa</taxon>
        <taxon>Arthropoda</taxon>
        <taxon>Hexapoda</taxon>
        <taxon>Insecta</taxon>
        <taxon>Pterygota</taxon>
        <taxon>Neoptera</taxon>
        <taxon>Endopterygota</taxon>
        <taxon>Coleoptera</taxon>
        <taxon>Polyphaga</taxon>
        <taxon>Cucujiformia</taxon>
        <taxon>Curculionidae</taxon>
        <taxon>Scolytinae</taxon>
        <taxon>Hypothenemus</taxon>
    </lineage>
</organism>
<dbReference type="EMBL" id="JBDJPC010000001">
    <property type="protein sequence ID" value="KAL1516522.1"/>
    <property type="molecule type" value="Genomic_DNA"/>
</dbReference>
<evidence type="ECO:0000256" key="2">
    <source>
        <dbReference type="SAM" id="SignalP"/>
    </source>
</evidence>
<feature type="chain" id="PRO_5044862536" evidence="2">
    <location>
        <begin position="24"/>
        <end position="873"/>
    </location>
</feature>
<dbReference type="Proteomes" id="UP001566132">
    <property type="component" value="Unassembled WGS sequence"/>
</dbReference>
<protein>
    <submittedName>
        <fullName evidence="3">Uncharacterized protein</fullName>
    </submittedName>
</protein>
<dbReference type="AlphaFoldDB" id="A0ABD1FB69"/>
<feature type="compositionally biased region" description="Basic residues" evidence="1">
    <location>
        <begin position="152"/>
        <end position="166"/>
    </location>
</feature>
<feature type="signal peptide" evidence="2">
    <location>
        <begin position="1"/>
        <end position="23"/>
    </location>
</feature>
<feature type="compositionally biased region" description="Basic and acidic residues" evidence="1">
    <location>
        <begin position="582"/>
        <end position="591"/>
    </location>
</feature>
<feature type="region of interest" description="Disordered" evidence="1">
    <location>
        <begin position="96"/>
        <end position="169"/>
    </location>
</feature>
<evidence type="ECO:0000313" key="3">
    <source>
        <dbReference type="EMBL" id="KAL1516522.1"/>
    </source>
</evidence>
<accession>A0ABD1FB69</accession>
<keyword evidence="2" id="KW-0732">Signal</keyword>
<feature type="compositionally biased region" description="Acidic residues" evidence="1">
    <location>
        <begin position="544"/>
        <end position="559"/>
    </location>
</feature>
<name>A0ABD1FB69_HYPHA</name>
<keyword evidence="4" id="KW-1185">Reference proteome</keyword>
<feature type="compositionally biased region" description="Basic and acidic residues" evidence="1">
    <location>
        <begin position="560"/>
        <end position="570"/>
    </location>
</feature>